<feature type="compositionally biased region" description="Basic and acidic residues" evidence="1">
    <location>
        <begin position="127"/>
        <end position="136"/>
    </location>
</feature>
<feature type="compositionally biased region" description="Polar residues" evidence="1">
    <location>
        <begin position="12"/>
        <end position="33"/>
    </location>
</feature>
<proteinExistence type="predicted"/>
<dbReference type="Proteomes" id="UP000800040">
    <property type="component" value="Unassembled WGS sequence"/>
</dbReference>
<accession>A0A6A5KL49</accession>
<evidence type="ECO:0000313" key="3">
    <source>
        <dbReference type="Proteomes" id="UP000800040"/>
    </source>
</evidence>
<name>A0A6A5KL49_9PLEO</name>
<reference evidence="2" key="1">
    <citation type="submission" date="2020-01" db="EMBL/GenBank/DDBJ databases">
        <authorList>
            <consortium name="DOE Joint Genome Institute"/>
            <person name="Haridas S."/>
            <person name="Albert R."/>
            <person name="Binder M."/>
            <person name="Bloem J."/>
            <person name="Labutti K."/>
            <person name="Salamov A."/>
            <person name="Andreopoulos B."/>
            <person name="Baker S.E."/>
            <person name="Barry K."/>
            <person name="Bills G."/>
            <person name="Bluhm B.H."/>
            <person name="Cannon C."/>
            <person name="Castanera R."/>
            <person name="Culley D.E."/>
            <person name="Daum C."/>
            <person name="Ezra D."/>
            <person name="Gonzalez J.B."/>
            <person name="Henrissat B."/>
            <person name="Kuo A."/>
            <person name="Liang C."/>
            <person name="Lipzen A."/>
            <person name="Lutzoni F."/>
            <person name="Magnuson J."/>
            <person name="Mondo S."/>
            <person name="Nolan M."/>
            <person name="Ohm R."/>
            <person name="Pangilinan J."/>
            <person name="Park H.-J."/>
            <person name="Ramirez L."/>
            <person name="Alfaro M."/>
            <person name="Sun H."/>
            <person name="Tritt A."/>
            <person name="Yoshinaga Y."/>
            <person name="Zwiers L.-H."/>
            <person name="Turgeon B.G."/>
            <person name="Goodwin S.B."/>
            <person name="Spatafora J.W."/>
            <person name="Crous P.W."/>
            <person name="Grigoriev I.V."/>
        </authorList>
    </citation>
    <scope>NUCLEOTIDE SEQUENCE</scope>
    <source>
        <strain evidence="2">P77</strain>
    </source>
</reference>
<evidence type="ECO:0000313" key="2">
    <source>
        <dbReference type="EMBL" id="KAF1836830.1"/>
    </source>
</evidence>
<evidence type="ECO:0000256" key="1">
    <source>
        <dbReference type="SAM" id="MobiDB-lite"/>
    </source>
</evidence>
<organism evidence="2 3">
    <name type="scientific">Decorospora gaudefroyi</name>
    <dbReference type="NCBI Taxonomy" id="184978"/>
    <lineage>
        <taxon>Eukaryota</taxon>
        <taxon>Fungi</taxon>
        <taxon>Dikarya</taxon>
        <taxon>Ascomycota</taxon>
        <taxon>Pezizomycotina</taxon>
        <taxon>Dothideomycetes</taxon>
        <taxon>Pleosporomycetidae</taxon>
        <taxon>Pleosporales</taxon>
        <taxon>Pleosporineae</taxon>
        <taxon>Pleosporaceae</taxon>
        <taxon>Decorospora</taxon>
    </lineage>
</organism>
<dbReference type="EMBL" id="ML975268">
    <property type="protein sequence ID" value="KAF1836830.1"/>
    <property type="molecule type" value="Genomic_DNA"/>
</dbReference>
<sequence length="136" mass="14748">MPVFPADELAHQSGSLQHTRAASSGDYFSQTPARRTAHHSRRLSPLATSSGPSSDSSTRVRSPLSQVFQPNPETTFDSFLQPHKSGKGEAFRNAENAKKPKTSPEGSLKGKRLSKMPSMPLLSKRTAQREASSEGE</sequence>
<feature type="region of interest" description="Disordered" evidence="1">
    <location>
        <begin position="1"/>
        <end position="136"/>
    </location>
</feature>
<feature type="compositionally biased region" description="Basic and acidic residues" evidence="1">
    <location>
        <begin position="86"/>
        <end position="98"/>
    </location>
</feature>
<protein>
    <submittedName>
        <fullName evidence="2">Uncharacterized protein</fullName>
    </submittedName>
</protein>
<feature type="compositionally biased region" description="Polar residues" evidence="1">
    <location>
        <begin position="66"/>
        <end position="78"/>
    </location>
</feature>
<keyword evidence="3" id="KW-1185">Reference proteome</keyword>
<feature type="compositionally biased region" description="Low complexity" evidence="1">
    <location>
        <begin position="43"/>
        <end position="65"/>
    </location>
</feature>
<gene>
    <name evidence="2" type="ORF">BDW02DRAFT_566606</name>
</gene>
<dbReference type="OrthoDB" id="3769170at2759"/>
<dbReference type="AlphaFoldDB" id="A0A6A5KL49"/>